<proteinExistence type="predicted"/>
<dbReference type="AlphaFoldDB" id="A0A0D7B0E4"/>
<evidence type="ECO:0000313" key="1">
    <source>
        <dbReference type="EMBL" id="KIY64108.1"/>
    </source>
</evidence>
<dbReference type="EMBL" id="KN880653">
    <property type="protein sequence ID" value="KIY64108.1"/>
    <property type="molecule type" value="Genomic_DNA"/>
</dbReference>
<reference evidence="1 2" key="1">
    <citation type="journal article" date="2015" name="Fungal Genet. Biol.">
        <title>Evolution of novel wood decay mechanisms in Agaricales revealed by the genome sequences of Fistulina hepatica and Cylindrobasidium torrendii.</title>
        <authorList>
            <person name="Floudas D."/>
            <person name="Held B.W."/>
            <person name="Riley R."/>
            <person name="Nagy L.G."/>
            <person name="Koehler G."/>
            <person name="Ransdell A.S."/>
            <person name="Younus H."/>
            <person name="Chow J."/>
            <person name="Chiniquy J."/>
            <person name="Lipzen A."/>
            <person name="Tritt A."/>
            <person name="Sun H."/>
            <person name="Haridas S."/>
            <person name="LaButti K."/>
            <person name="Ohm R.A."/>
            <person name="Kues U."/>
            <person name="Blanchette R.A."/>
            <person name="Grigoriev I.V."/>
            <person name="Minto R.E."/>
            <person name="Hibbett D.S."/>
        </authorList>
    </citation>
    <scope>NUCLEOTIDE SEQUENCE [LARGE SCALE GENOMIC DNA]</scope>
    <source>
        <strain evidence="1 2">FP15055 ss-10</strain>
    </source>
</reference>
<evidence type="ECO:0000313" key="2">
    <source>
        <dbReference type="Proteomes" id="UP000054007"/>
    </source>
</evidence>
<dbReference type="STRING" id="1314674.A0A0D7B0E4"/>
<gene>
    <name evidence="1" type="ORF">CYLTODRAFT_113284</name>
</gene>
<dbReference type="Proteomes" id="UP000054007">
    <property type="component" value="Unassembled WGS sequence"/>
</dbReference>
<keyword evidence="2" id="KW-1185">Reference proteome</keyword>
<accession>A0A0D7B0E4</accession>
<dbReference type="OrthoDB" id="2919059at2759"/>
<organism evidence="1 2">
    <name type="scientific">Cylindrobasidium torrendii FP15055 ss-10</name>
    <dbReference type="NCBI Taxonomy" id="1314674"/>
    <lineage>
        <taxon>Eukaryota</taxon>
        <taxon>Fungi</taxon>
        <taxon>Dikarya</taxon>
        <taxon>Basidiomycota</taxon>
        <taxon>Agaricomycotina</taxon>
        <taxon>Agaricomycetes</taxon>
        <taxon>Agaricomycetidae</taxon>
        <taxon>Agaricales</taxon>
        <taxon>Marasmiineae</taxon>
        <taxon>Physalacriaceae</taxon>
        <taxon>Cylindrobasidium</taxon>
    </lineage>
</organism>
<name>A0A0D7B0E4_9AGAR</name>
<protein>
    <submittedName>
        <fullName evidence="1">Uncharacterized protein</fullName>
    </submittedName>
</protein>
<sequence length="782" mass="87974">MCKDHFNNANDIRVQVHVVRSPDDFPVEIRSLTKGLKRWKMDDVGTTADLSLERALKAAQSCSARARRLMRERETYANLESESTTHVVGLTPAYILEQCMPELQIHFQCDYSRGLYPCWRDDSSSRLLQPYGTMTSALSFPILFAIMDESKDAEASIGNDTAPSNRPRFLDPLLQAHFIRTKCGHDAIPFPVLFVALSDEIYELLESAVLYRRALGINTPCLAFVHDPLNCQLQAVWAWSIPHKDHPCVEVQVAHAPFSETSPELGVFDVQLKDSATALATYLRTIRTRLYIDAFTLQKNALTIQRTLLETPASYWRVDQNKYFHCRSVHTENITQWLCDIDPSPGTPSSPPSSWPSLEGEDVVMDATIRSNNEALAEARLALAQAEYALENWRSLHAGLVPVDPCDSSSFGLTRDSLAYLDPNVAVFCGIRVFRRTSHPSEFPDPENMPEPLKMGLGYVRRFLPLGCELPSVALDEVALPALPPEIVLKDETTTGIPLTLKMREDVAAYLNFRAAAQVENWIRTNLNLVPVEPLDPAMTAYLMDSISTFLKVTELCKRADAMPGKNATLYGECFDLLLGAHGDVTKVNKRLHQQISTARQRYFDEQHTLADEDLPIAYSWGLGSYPHINILKDYTDSLKRCIPLDSLTTPLGESAKKCFKSMLGNYEERGHAAREGHYDWAYNLLNFRESWKIKYDDKALSAAALRAVTFDTLMRLKMTYAHPSLLPSGDLSDKCSGILSTPSSTRFYPPRSPTKMPQRNSEYRIAHHVANRANVWTNPLP</sequence>